<dbReference type="VEuPathDB" id="FungiDB:CPAG_08570"/>
<proteinExistence type="predicted"/>
<organism evidence="1 2">
    <name type="scientific">Coccidioides posadasii RMSCC 3488</name>
    <dbReference type="NCBI Taxonomy" id="454284"/>
    <lineage>
        <taxon>Eukaryota</taxon>
        <taxon>Fungi</taxon>
        <taxon>Dikarya</taxon>
        <taxon>Ascomycota</taxon>
        <taxon>Pezizomycotina</taxon>
        <taxon>Eurotiomycetes</taxon>
        <taxon>Eurotiomycetidae</taxon>
        <taxon>Onygenales</taxon>
        <taxon>Onygenaceae</taxon>
        <taxon>Coccidioides</taxon>
    </lineage>
</organism>
<gene>
    <name evidence="1" type="ORF">CPAG_08570</name>
</gene>
<protein>
    <submittedName>
        <fullName evidence="1">Uncharacterized protein</fullName>
    </submittedName>
</protein>
<dbReference type="EMBL" id="DS268113">
    <property type="protein sequence ID" value="KMM72273.1"/>
    <property type="molecule type" value="Genomic_DNA"/>
</dbReference>
<sequence length="103" mass="11302">MQEAVVRKAKDEDLGVWEEVLQRENVHEVFGFGKLGVYIEASASPAPTGATDEAVLLSPFQTNLHTASKPSQPSQMMGALVSWRDTIPGPHHVMPECCLDKKE</sequence>
<reference evidence="1 2" key="1">
    <citation type="submission" date="2007-06" db="EMBL/GenBank/DDBJ databases">
        <title>The Genome Sequence of Coccidioides posadasii RMSCC_3488.</title>
        <authorList>
            <consortium name="Coccidioides Genome Resources Consortium"/>
            <consortium name="The Broad Institute Genome Sequencing Platform"/>
            <person name="Henn M.R."/>
            <person name="Sykes S."/>
            <person name="Young S."/>
            <person name="Jaffe D."/>
            <person name="Berlin A."/>
            <person name="Alvarez P."/>
            <person name="Butler J."/>
            <person name="Gnerre S."/>
            <person name="Grabherr M."/>
            <person name="Mauceli E."/>
            <person name="Brockman W."/>
            <person name="Kodira C."/>
            <person name="Alvarado L."/>
            <person name="Zeng Q."/>
            <person name="Crawford M."/>
            <person name="Antoine C."/>
            <person name="Devon K."/>
            <person name="Galgiani J."/>
            <person name="Orsborn K."/>
            <person name="Lewis M.L."/>
            <person name="Nusbaum C."/>
            <person name="Galagan J."/>
            <person name="Birren B."/>
        </authorList>
    </citation>
    <scope>NUCLEOTIDE SEQUENCE [LARGE SCALE GENOMIC DNA]</scope>
    <source>
        <strain evidence="1 2">RMSCC 3488</strain>
    </source>
</reference>
<evidence type="ECO:0000313" key="2">
    <source>
        <dbReference type="Proteomes" id="UP000054567"/>
    </source>
</evidence>
<reference evidence="2" key="2">
    <citation type="journal article" date="2009" name="Genome Res.">
        <title>Comparative genomic analyses of the human fungal pathogens Coccidioides and their relatives.</title>
        <authorList>
            <person name="Sharpton T.J."/>
            <person name="Stajich J.E."/>
            <person name="Rounsley S.D."/>
            <person name="Gardner M.J."/>
            <person name="Wortman J.R."/>
            <person name="Jordar V.S."/>
            <person name="Maiti R."/>
            <person name="Kodira C.D."/>
            <person name="Neafsey D.E."/>
            <person name="Zeng Q."/>
            <person name="Hung C.-Y."/>
            <person name="McMahan C."/>
            <person name="Muszewska A."/>
            <person name="Grynberg M."/>
            <person name="Mandel M.A."/>
            <person name="Kellner E.M."/>
            <person name="Barker B.M."/>
            <person name="Galgiani J.N."/>
            <person name="Orbach M.J."/>
            <person name="Kirkland T.N."/>
            <person name="Cole G.T."/>
            <person name="Henn M.R."/>
            <person name="Birren B.W."/>
            <person name="Taylor J.W."/>
        </authorList>
    </citation>
    <scope>NUCLEOTIDE SEQUENCE [LARGE SCALE GENOMIC DNA]</scope>
    <source>
        <strain evidence="2">RMSCC 3488</strain>
    </source>
</reference>
<reference evidence="2" key="3">
    <citation type="journal article" date="2010" name="Genome Res.">
        <title>Population genomic sequencing of Coccidioides fungi reveals recent hybridization and transposon control.</title>
        <authorList>
            <person name="Neafsey D.E."/>
            <person name="Barker B.M."/>
            <person name="Sharpton T.J."/>
            <person name="Stajich J.E."/>
            <person name="Park D.J."/>
            <person name="Whiston E."/>
            <person name="Hung C.-Y."/>
            <person name="McMahan C."/>
            <person name="White J."/>
            <person name="Sykes S."/>
            <person name="Heiman D."/>
            <person name="Young S."/>
            <person name="Zeng Q."/>
            <person name="Abouelleil A."/>
            <person name="Aftuck L."/>
            <person name="Bessette D."/>
            <person name="Brown A."/>
            <person name="FitzGerald M."/>
            <person name="Lui A."/>
            <person name="Macdonald J.P."/>
            <person name="Priest M."/>
            <person name="Orbach M.J."/>
            <person name="Galgiani J.N."/>
            <person name="Kirkland T.N."/>
            <person name="Cole G.T."/>
            <person name="Birren B.W."/>
            <person name="Henn M.R."/>
            <person name="Taylor J.W."/>
            <person name="Rounsley S.D."/>
        </authorList>
    </citation>
    <scope>NUCLEOTIDE SEQUENCE [LARGE SCALE GENOMIC DNA]</scope>
    <source>
        <strain evidence="2">RMSCC 3488</strain>
    </source>
</reference>
<accession>A0A0J6FPH4</accession>
<dbReference type="AlphaFoldDB" id="A0A0J6FPH4"/>
<evidence type="ECO:0000313" key="1">
    <source>
        <dbReference type="EMBL" id="KMM72273.1"/>
    </source>
</evidence>
<name>A0A0J6FPH4_COCPO</name>
<dbReference type="Proteomes" id="UP000054567">
    <property type="component" value="Unassembled WGS sequence"/>
</dbReference>